<keyword evidence="2" id="KW-1185">Reference proteome</keyword>
<organism evidence="1 2">
    <name type="scientific">Trichomalopsis sarcophagae</name>
    <dbReference type="NCBI Taxonomy" id="543379"/>
    <lineage>
        <taxon>Eukaryota</taxon>
        <taxon>Metazoa</taxon>
        <taxon>Ecdysozoa</taxon>
        <taxon>Arthropoda</taxon>
        <taxon>Hexapoda</taxon>
        <taxon>Insecta</taxon>
        <taxon>Pterygota</taxon>
        <taxon>Neoptera</taxon>
        <taxon>Endopterygota</taxon>
        <taxon>Hymenoptera</taxon>
        <taxon>Apocrita</taxon>
        <taxon>Proctotrupomorpha</taxon>
        <taxon>Chalcidoidea</taxon>
        <taxon>Pteromalidae</taxon>
        <taxon>Pteromalinae</taxon>
        <taxon>Trichomalopsis</taxon>
    </lineage>
</organism>
<dbReference type="AlphaFoldDB" id="A0A232FGW9"/>
<gene>
    <name evidence="1" type="ORF">TSAR_011138</name>
</gene>
<accession>A0A232FGW9</accession>
<evidence type="ECO:0000313" key="2">
    <source>
        <dbReference type="Proteomes" id="UP000215335"/>
    </source>
</evidence>
<sequence length="182" mass="21373">MDKQESPSASVKLIPVQEPNRDHHTFVYNLNNQYPNLKMWGSKREREELLALKGELDRWVLWLRTLDYWRFPGKFQEIDATNSLIKYWTDKIDGRKLKDKYELGVTKNNRKSNSGPSRIGPPDRETFENVVRMIEQLRTIWSVVKIKYAEAVANSSQSMDERILRCDGIFNFHQLPGDKCGL</sequence>
<dbReference type="Proteomes" id="UP000215335">
    <property type="component" value="Unassembled WGS sequence"/>
</dbReference>
<evidence type="ECO:0000313" key="1">
    <source>
        <dbReference type="EMBL" id="OXU29935.1"/>
    </source>
</evidence>
<comment type="caution">
    <text evidence="1">The sequence shown here is derived from an EMBL/GenBank/DDBJ whole genome shotgun (WGS) entry which is preliminary data.</text>
</comment>
<proteinExistence type="predicted"/>
<dbReference type="EMBL" id="NNAY01000218">
    <property type="protein sequence ID" value="OXU29935.1"/>
    <property type="molecule type" value="Genomic_DNA"/>
</dbReference>
<name>A0A232FGW9_9HYME</name>
<protein>
    <submittedName>
        <fullName evidence="1">Uncharacterized protein</fullName>
    </submittedName>
</protein>
<reference evidence="1 2" key="1">
    <citation type="journal article" date="2017" name="Curr. Biol.">
        <title>The Evolution of Venom by Co-option of Single-Copy Genes.</title>
        <authorList>
            <person name="Martinson E.O."/>
            <person name="Mrinalini"/>
            <person name="Kelkar Y.D."/>
            <person name="Chang C.H."/>
            <person name="Werren J.H."/>
        </authorList>
    </citation>
    <scope>NUCLEOTIDE SEQUENCE [LARGE SCALE GENOMIC DNA]</scope>
    <source>
        <strain evidence="1 2">Alberta</strain>
        <tissue evidence="1">Whole body</tissue>
    </source>
</reference>